<sequence>MQRLLADATKLTGVKYDINNLSDVYNAIHAIQGKLDITGTTAKEASETLEGSFNSMKAAFKDFQGALTTGGDINATLSNLVRTTGTFLFKNLVPMVGRLVGNLGLVILQGIPKLINALNPAIDQIFTWLKSNFPRILQQGSELVGNLILGIINAWPELLSAAGNLLNSFVQFVLSNLPAIWETGKNLFFKLVDGIINVLPQIGETALKIITEFINYVTNNLPQILQSGIRILTELVNGIIQRLPMIGATVLKIAALFLATLLEKLPDILAMGVKLIVFLVKGIISMFSNVKNAMNNLGSSIIQAVKKVDLFSAGKAIIDGFLKGLKSAFEHVKSFVGGIGTWIKDHKGPLSYDKKLLIPAGNAIMGGLYEGLDDGFSNVQSLVNSMAPQIQSGFNLDDYRVNSTGSNYNDLTGLTNNDNNQKPIEITVVSELDGREISRGTYRYDKEFMERETKINNRRRGVY</sequence>
<dbReference type="InterPro" id="IPR016024">
    <property type="entry name" value="ARM-type_fold"/>
</dbReference>
<dbReference type="RefSeq" id="WP_002841513.1">
    <property type="nucleotide sequence ID" value="NZ_CP054000.1"/>
</dbReference>
<evidence type="ECO:0008006" key="4">
    <source>
        <dbReference type="Google" id="ProtNLM"/>
    </source>
</evidence>
<accession>A0A7D4JJ90</accession>
<protein>
    <recommendedName>
        <fullName evidence="4">Phage-related protein</fullName>
    </recommendedName>
</protein>
<name>A0A7D4JJ90_FINMA</name>
<evidence type="ECO:0000313" key="2">
    <source>
        <dbReference type="EMBL" id="QKH79773.1"/>
    </source>
</evidence>
<gene>
    <name evidence="1" type="ORF">FOC70_04985</name>
    <name evidence="2" type="ORF">FOC70_05235</name>
</gene>
<evidence type="ECO:0000313" key="1">
    <source>
        <dbReference type="EMBL" id="QKH79736.1"/>
    </source>
</evidence>
<reference evidence="2 3" key="1">
    <citation type="submission" date="2020-05" db="EMBL/GenBank/DDBJ databases">
        <title>FDA dAtabase for Regulatory Grade micrObial Sequences (FDA-ARGOS): Supporting development and validation of Infectious Disease Dx tests.</title>
        <authorList>
            <person name="Pederson C."/>
            <person name="Tallon L."/>
            <person name="Sadzewicz L."/>
            <person name="Zhao X."/>
            <person name="Vavikolanu K."/>
            <person name="Mehta A."/>
            <person name="Aluvathingal J."/>
            <person name="Nadendla S."/>
            <person name="Myers T."/>
            <person name="Yan Y."/>
            <person name="Sichtig H."/>
        </authorList>
    </citation>
    <scope>NUCLEOTIDE SEQUENCE [LARGE SCALE GENOMIC DNA]</scope>
    <source>
        <strain evidence="2 3">FDAARGOS_764</strain>
    </source>
</reference>
<proteinExistence type="predicted"/>
<dbReference type="AlphaFoldDB" id="A0A7D4JJ90"/>
<dbReference type="EMBL" id="CP054000">
    <property type="protein sequence ID" value="QKH79736.1"/>
    <property type="molecule type" value="Genomic_DNA"/>
</dbReference>
<dbReference type="EMBL" id="CP054000">
    <property type="protein sequence ID" value="QKH79773.1"/>
    <property type="molecule type" value="Genomic_DNA"/>
</dbReference>
<dbReference type="Proteomes" id="UP000502899">
    <property type="component" value="Chromosome"/>
</dbReference>
<evidence type="ECO:0000313" key="3">
    <source>
        <dbReference type="Proteomes" id="UP000502899"/>
    </source>
</evidence>
<organism evidence="2 3">
    <name type="scientific">Finegoldia magna</name>
    <name type="common">Peptostreptococcus magnus</name>
    <dbReference type="NCBI Taxonomy" id="1260"/>
    <lineage>
        <taxon>Bacteria</taxon>
        <taxon>Bacillati</taxon>
        <taxon>Bacillota</taxon>
        <taxon>Tissierellia</taxon>
        <taxon>Tissierellales</taxon>
        <taxon>Peptoniphilaceae</taxon>
        <taxon>Finegoldia</taxon>
    </lineage>
</organism>
<dbReference type="SUPFAM" id="SSF48371">
    <property type="entry name" value="ARM repeat"/>
    <property type="match status" value="1"/>
</dbReference>